<keyword evidence="4" id="KW-1185">Reference proteome</keyword>
<feature type="region of interest" description="Disordered" evidence="1">
    <location>
        <begin position="91"/>
        <end position="121"/>
    </location>
</feature>
<feature type="transmembrane region" description="Helical" evidence="2">
    <location>
        <begin position="12"/>
        <end position="30"/>
    </location>
</feature>
<evidence type="ECO:0000313" key="3">
    <source>
        <dbReference type="EMBL" id="MBB6395611.1"/>
    </source>
</evidence>
<evidence type="ECO:0000256" key="2">
    <source>
        <dbReference type="SAM" id="Phobius"/>
    </source>
</evidence>
<dbReference type="RefSeq" id="WP_221493127.1">
    <property type="nucleotide sequence ID" value="NZ_JACHMQ010000001.1"/>
</dbReference>
<dbReference type="EMBL" id="JACHMQ010000001">
    <property type="protein sequence ID" value="MBB6395611.1"/>
    <property type="molecule type" value="Genomic_DNA"/>
</dbReference>
<protein>
    <submittedName>
        <fullName evidence="3">Uncharacterized protein</fullName>
    </submittedName>
</protein>
<feature type="compositionally biased region" description="Low complexity" evidence="1">
    <location>
        <begin position="94"/>
        <end position="107"/>
    </location>
</feature>
<evidence type="ECO:0000256" key="1">
    <source>
        <dbReference type="SAM" id="MobiDB-lite"/>
    </source>
</evidence>
<accession>A0A7X0KYP0</accession>
<evidence type="ECO:0000313" key="4">
    <source>
        <dbReference type="Proteomes" id="UP000546324"/>
    </source>
</evidence>
<keyword evidence="2" id="KW-0472">Membrane</keyword>
<comment type="caution">
    <text evidence="3">The sequence shown here is derived from an EMBL/GenBank/DDBJ whole genome shotgun (WGS) entry which is preliminary data.</text>
</comment>
<sequence length="151" mass="15510">MPDDRPKLDVPGAISVTLGLLAVIFGLTHAGEGLGLGERSAVADGGRGAAAGLLRRRTQGSRAAGAAQRAWQAVGGLGQRHRPDRAERCALQRAAGGSAKSGCSGFAPRRRRPGSSRRSTTLVEYPAAFAFRRSRPTGWSGGSTAAANSTC</sequence>
<organism evidence="3 4">
    <name type="scientific">Actinomadura coerulea</name>
    <dbReference type="NCBI Taxonomy" id="46159"/>
    <lineage>
        <taxon>Bacteria</taxon>
        <taxon>Bacillati</taxon>
        <taxon>Actinomycetota</taxon>
        <taxon>Actinomycetes</taxon>
        <taxon>Streptosporangiales</taxon>
        <taxon>Thermomonosporaceae</taxon>
        <taxon>Actinomadura</taxon>
    </lineage>
</organism>
<gene>
    <name evidence="3" type="ORF">BKA00_002525</name>
</gene>
<dbReference type="AlphaFoldDB" id="A0A7X0KYP0"/>
<keyword evidence="2" id="KW-0812">Transmembrane</keyword>
<proteinExistence type="predicted"/>
<name>A0A7X0KYP0_9ACTN</name>
<reference evidence="3 4" key="1">
    <citation type="submission" date="2020-08" db="EMBL/GenBank/DDBJ databases">
        <title>Sequencing the genomes of 1000 actinobacteria strains.</title>
        <authorList>
            <person name="Klenk H.-P."/>
        </authorList>
    </citation>
    <scope>NUCLEOTIDE SEQUENCE [LARGE SCALE GENOMIC DNA]</scope>
    <source>
        <strain evidence="3 4">DSM 43675</strain>
    </source>
</reference>
<dbReference type="Proteomes" id="UP000546324">
    <property type="component" value="Unassembled WGS sequence"/>
</dbReference>
<keyword evidence="2" id="KW-1133">Transmembrane helix</keyword>